<dbReference type="EMBL" id="CAJHJT010000012">
    <property type="protein sequence ID" value="CAD6996596.1"/>
    <property type="molecule type" value="Genomic_DNA"/>
</dbReference>
<evidence type="ECO:0000313" key="3">
    <source>
        <dbReference type="Proteomes" id="UP000606786"/>
    </source>
</evidence>
<evidence type="ECO:0000256" key="1">
    <source>
        <dbReference type="SAM" id="MobiDB-lite"/>
    </source>
</evidence>
<protein>
    <submittedName>
        <fullName evidence="2">(Mediterranean fruit fly) hypothetical protein</fullName>
    </submittedName>
</protein>
<reference evidence="2" key="1">
    <citation type="submission" date="2020-11" db="EMBL/GenBank/DDBJ databases">
        <authorList>
            <person name="Whitehead M."/>
        </authorList>
    </citation>
    <scope>NUCLEOTIDE SEQUENCE</scope>
    <source>
        <strain evidence="2">EGII</strain>
    </source>
</reference>
<dbReference type="AlphaFoldDB" id="A0A811UF00"/>
<keyword evidence="3" id="KW-1185">Reference proteome</keyword>
<sequence length="70" mass="8278">MSHRQQQLTILKTNEKAEGSSYDPEIDVSICGRWDREVNHQTNLKNSHQFEIDKFLLKTNNFILFVEQLT</sequence>
<organism evidence="2 3">
    <name type="scientific">Ceratitis capitata</name>
    <name type="common">Mediterranean fruit fly</name>
    <name type="synonym">Tephritis capitata</name>
    <dbReference type="NCBI Taxonomy" id="7213"/>
    <lineage>
        <taxon>Eukaryota</taxon>
        <taxon>Metazoa</taxon>
        <taxon>Ecdysozoa</taxon>
        <taxon>Arthropoda</taxon>
        <taxon>Hexapoda</taxon>
        <taxon>Insecta</taxon>
        <taxon>Pterygota</taxon>
        <taxon>Neoptera</taxon>
        <taxon>Endopterygota</taxon>
        <taxon>Diptera</taxon>
        <taxon>Brachycera</taxon>
        <taxon>Muscomorpha</taxon>
        <taxon>Tephritoidea</taxon>
        <taxon>Tephritidae</taxon>
        <taxon>Ceratitis</taxon>
        <taxon>Ceratitis</taxon>
    </lineage>
</organism>
<comment type="caution">
    <text evidence="2">The sequence shown here is derived from an EMBL/GenBank/DDBJ whole genome shotgun (WGS) entry which is preliminary data.</text>
</comment>
<gene>
    <name evidence="2" type="ORF">CCAP1982_LOCUS5266</name>
</gene>
<feature type="compositionally biased region" description="Polar residues" evidence="1">
    <location>
        <begin position="1"/>
        <end position="12"/>
    </location>
</feature>
<feature type="non-terminal residue" evidence="2">
    <location>
        <position position="1"/>
    </location>
</feature>
<feature type="region of interest" description="Disordered" evidence="1">
    <location>
        <begin position="1"/>
        <end position="23"/>
    </location>
</feature>
<accession>A0A811UF00</accession>
<dbReference type="Proteomes" id="UP000606786">
    <property type="component" value="Unassembled WGS sequence"/>
</dbReference>
<proteinExistence type="predicted"/>
<name>A0A811UF00_CERCA</name>
<evidence type="ECO:0000313" key="2">
    <source>
        <dbReference type="EMBL" id="CAD6996596.1"/>
    </source>
</evidence>